<accession>A0A0G4MUX9</accession>
<keyword evidence="3" id="KW-1185">Reference proteome</keyword>
<sequence length="79" mass="8173">MSRSPGDVASSPDSSRAGGLANVFKGLTGAKLTKSPPPIAQSIFPPVISPMVDRPTGATPVAADVLSRNHMEAFEQLKN</sequence>
<evidence type="ECO:0000256" key="1">
    <source>
        <dbReference type="SAM" id="MobiDB-lite"/>
    </source>
</evidence>
<reference evidence="2 3" key="1">
    <citation type="submission" date="2015-05" db="EMBL/GenBank/DDBJ databases">
        <authorList>
            <person name="Wang D.B."/>
            <person name="Wang M."/>
        </authorList>
    </citation>
    <scope>NUCLEOTIDE SEQUENCE [LARGE SCALE GENOMIC DNA]</scope>
    <source>
        <strain evidence="2">VL1</strain>
    </source>
</reference>
<protein>
    <submittedName>
        <fullName evidence="2">Uncharacterized protein</fullName>
    </submittedName>
</protein>
<feature type="non-terminal residue" evidence="2">
    <location>
        <position position="79"/>
    </location>
</feature>
<evidence type="ECO:0000313" key="2">
    <source>
        <dbReference type="EMBL" id="CRK38053.1"/>
    </source>
</evidence>
<name>A0A0G4MUX9_VERLO</name>
<gene>
    <name evidence="2" type="ORF">BN1708_020435</name>
</gene>
<dbReference type="STRING" id="100787.A0A0G4MUX9"/>
<dbReference type="EMBL" id="CVQH01025202">
    <property type="protein sequence ID" value="CRK38053.1"/>
    <property type="molecule type" value="Genomic_DNA"/>
</dbReference>
<evidence type="ECO:0000313" key="3">
    <source>
        <dbReference type="Proteomes" id="UP000044602"/>
    </source>
</evidence>
<feature type="region of interest" description="Disordered" evidence="1">
    <location>
        <begin position="1"/>
        <end position="20"/>
    </location>
</feature>
<dbReference type="Proteomes" id="UP000044602">
    <property type="component" value="Unassembled WGS sequence"/>
</dbReference>
<proteinExistence type="predicted"/>
<dbReference type="AlphaFoldDB" id="A0A0G4MUX9"/>
<organism evidence="2 3">
    <name type="scientific">Verticillium longisporum</name>
    <name type="common">Verticillium dahliae var. longisporum</name>
    <dbReference type="NCBI Taxonomy" id="100787"/>
    <lineage>
        <taxon>Eukaryota</taxon>
        <taxon>Fungi</taxon>
        <taxon>Dikarya</taxon>
        <taxon>Ascomycota</taxon>
        <taxon>Pezizomycotina</taxon>
        <taxon>Sordariomycetes</taxon>
        <taxon>Hypocreomycetidae</taxon>
        <taxon>Glomerellales</taxon>
        <taxon>Plectosphaerellaceae</taxon>
        <taxon>Verticillium</taxon>
    </lineage>
</organism>